<dbReference type="EMBL" id="UZAU01000683">
    <property type="status" value="NOT_ANNOTATED_CDS"/>
    <property type="molecule type" value="Genomic_DNA"/>
</dbReference>
<dbReference type="Gramene" id="evm.model.08.455">
    <property type="protein sequence ID" value="cds.evm.model.08.455"/>
    <property type="gene ID" value="evm.TU.08.455"/>
</dbReference>
<protein>
    <submittedName>
        <fullName evidence="1">Uncharacterized protein</fullName>
    </submittedName>
</protein>
<reference evidence="1" key="2">
    <citation type="submission" date="2021-03" db="UniProtKB">
        <authorList>
            <consortium name="EnsemblPlants"/>
        </authorList>
    </citation>
    <scope>IDENTIFICATION</scope>
</reference>
<dbReference type="EnsemblPlants" id="evm.model.08.455">
    <property type="protein sequence ID" value="cds.evm.model.08.455"/>
    <property type="gene ID" value="evm.TU.08.455"/>
</dbReference>
<dbReference type="AlphaFoldDB" id="A0A803QBB1"/>
<sequence length="132" mass="14530">MKVVKAHQTAEALKGKVTKDIKKRHDKSIKRGVAQASKAIVMSNSFESIQTNSTKSSGMPIGTTKVKQQCMTQIIGSVPINLVDVRFCMVNSTKVAIKVLLFQNKRPMKILPHHFALKLLNNSMAGRLSNNA</sequence>
<name>A0A803QBB1_CANSA</name>
<dbReference type="Proteomes" id="UP000596661">
    <property type="component" value="Chromosome 8"/>
</dbReference>
<reference evidence="1" key="1">
    <citation type="submission" date="2018-11" db="EMBL/GenBank/DDBJ databases">
        <authorList>
            <person name="Grassa J C."/>
        </authorList>
    </citation>
    <scope>NUCLEOTIDE SEQUENCE [LARGE SCALE GENOMIC DNA]</scope>
</reference>
<evidence type="ECO:0000313" key="2">
    <source>
        <dbReference type="Proteomes" id="UP000596661"/>
    </source>
</evidence>
<keyword evidence="2" id="KW-1185">Reference proteome</keyword>
<evidence type="ECO:0000313" key="1">
    <source>
        <dbReference type="EnsemblPlants" id="cds.evm.model.08.455"/>
    </source>
</evidence>
<organism evidence="1 2">
    <name type="scientific">Cannabis sativa</name>
    <name type="common">Hemp</name>
    <name type="synonym">Marijuana</name>
    <dbReference type="NCBI Taxonomy" id="3483"/>
    <lineage>
        <taxon>Eukaryota</taxon>
        <taxon>Viridiplantae</taxon>
        <taxon>Streptophyta</taxon>
        <taxon>Embryophyta</taxon>
        <taxon>Tracheophyta</taxon>
        <taxon>Spermatophyta</taxon>
        <taxon>Magnoliopsida</taxon>
        <taxon>eudicotyledons</taxon>
        <taxon>Gunneridae</taxon>
        <taxon>Pentapetalae</taxon>
        <taxon>rosids</taxon>
        <taxon>fabids</taxon>
        <taxon>Rosales</taxon>
        <taxon>Cannabaceae</taxon>
        <taxon>Cannabis</taxon>
    </lineage>
</organism>
<accession>A0A803QBB1</accession>
<proteinExistence type="predicted"/>